<protein>
    <submittedName>
        <fullName evidence="2">Uncharacterized protein</fullName>
    </submittedName>
</protein>
<proteinExistence type="predicted"/>
<comment type="caution">
    <text evidence="2">The sequence shown here is derived from an EMBL/GenBank/DDBJ whole genome shotgun (WGS) entry which is preliminary data.</text>
</comment>
<evidence type="ECO:0000256" key="1">
    <source>
        <dbReference type="SAM" id="Phobius"/>
    </source>
</evidence>
<dbReference type="AlphaFoldDB" id="X1AJD7"/>
<gene>
    <name evidence="2" type="ORF">S01H4_29751</name>
</gene>
<feature type="transmembrane region" description="Helical" evidence="1">
    <location>
        <begin position="50"/>
        <end position="68"/>
    </location>
</feature>
<keyword evidence="1" id="KW-0812">Transmembrane</keyword>
<keyword evidence="1" id="KW-0472">Membrane</keyword>
<dbReference type="EMBL" id="BART01015304">
    <property type="protein sequence ID" value="GAG82730.1"/>
    <property type="molecule type" value="Genomic_DNA"/>
</dbReference>
<sequence>MATTSVGGGSWYIFQSFFSQTTLGPGYQVQPLYHLVPIIYDQLMSSITKVVIASVFSTVAIGLLYYIFKKRSLPDVRYNAGRIKYTVAFSTLLDLL</sequence>
<organism evidence="2">
    <name type="scientific">marine sediment metagenome</name>
    <dbReference type="NCBI Taxonomy" id="412755"/>
    <lineage>
        <taxon>unclassified sequences</taxon>
        <taxon>metagenomes</taxon>
        <taxon>ecological metagenomes</taxon>
    </lineage>
</organism>
<evidence type="ECO:0000313" key="2">
    <source>
        <dbReference type="EMBL" id="GAG82730.1"/>
    </source>
</evidence>
<reference evidence="2" key="1">
    <citation type="journal article" date="2014" name="Front. Microbiol.">
        <title>High frequency of phylogenetically diverse reductive dehalogenase-homologous genes in deep subseafloor sedimentary metagenomes.</title>
        <authorList>
            <person name="Kawai M."/>
            <person name="Futagami T."/>
            <person name="Toyoda A."/>
            <person name="Takaki Y."/>
            <person name="Nishi S."/>
            <person name="Hori S."/>
            <person name="Arai W."/>
            <person name="Tsubouchi T."/>
            <person name="Morono Y."/>
            <person name="Uchiyama I."/>
            <person name="Ito T."/>
            <person name="Fujiyama A."/>
            <person name="Inagaki F."/>
            <person name="Takami H."/>
        </authorList>
    </citation>
    <scope>NUCLEOTIDE SEQUENCE</scope>
    <source>
        <strain evidence="2">Expedition CK06-06</strain>
    </source>
</reference>
<accession>X1AJD7</accession>
<keyword evidence="1" id="KW-1133">Transmembrane helix</keyword>
<name>X1AJD7_9ZZZZ</name>